<protein>
    <submittedName>
        <fullName evidence="1">Uncharacterized protein</fullName>
    </submittedName>
</protein>
<name>A0ABD6WNF0_HAEIF</name>
<accession>A0ABD6WNF0</accession>
<gene>
    <name evidence="1" type="ORF">BV022_01475</name>
</gene>
<dbReference type="AlphaFoldDB" id="A0ABD6WNF0"/>
<evidence type="ECO:0000313" key="1">
    <source>
        <dbReference type="EMBL" id="PRL89057.1"/>
    </source>
</evidence>
<organism evidence="1">
    <name type="scientific">Haemophilus influenzae</name>
    <dbReference type="NCBI Taxonomy" id="727"/>
    <lineage>
        <taxon>Bacteria</taxon>
        <taxon>Pseudomonadati</taxon>
        <taxon>Pseudomonadota</taxon>
        <taxon>Gammaproteobacteria</taxon>
        <taxon>Pasteurellales</taxon>
        <taxon>Pasteurellaceae</taxon>
        <taxon>Haemophilus</taxon>
    </lineage>
</organism>
<comment type="caution">
    <text evidence="1">The sequence shown here is derived from an EMBL/GenBank/DDBJ whole genome shotgun (WGS) entry which is preliminary data.</text>
</comment>
<sequence>MALDVSMFKGPSQIGHFTNDLTVKLGYWDTLTTFCYTQLHLD</sequence>
<proteinExistence type="predicted"/>
<reference evidence="1" key="1">
    <citation type="submission" date="2017-02" db="EMBL/GenBank/DDBJ databases">
        <title>Haemophilus influenzae in COPD genome sequencing project.</title>
        <authorList>
            <person name="Murphy T.F."/>
            <person name="Kong Y."/>
            <person name="Nadendla S."/>
            <person name="Tettelin H."/>
            <person name="Pettigrew M."/>
        </authorList>
    </citation>
    <scope>NUCLEOTIDE SEQUENCE [LARGE SCALE GENOMIC DNA]</scope>
    <source>
        <strain evidence="1">19P94H1</strain>
    </source>
</reference>
<dbReference type="EMBL" id="MZKM01000051">
    <property type="protein sequence ID" value="PRL89057.1"/>
    <property type="molecule type" value="Genomic_DNA"/>
</dbReference>